<feature type="transmembrane region" description="Helical" evidence="1">
    <location>
        <begin position="128"/>
        <end position="152"/>
    </location>
</feature>
<keyword evidence="1" id="KW-1133">Transmembrane helix</keyword>
<dbReference type="Proteomes" id="UP000603640">
    <property type="component" value="Unassembled WGS sequence"/>
</dbReference>
<evidence type="ECO:0000313" key="2">
    <source>
        <dbReference type="EMBL" id="MBC5993644.1"/>
    </source>
</evidence>
<evidence type="ECO:0000256" key="1">
    <source>
        <dbReference type="SAM" id="Phobius"/>
    </source>
</evidence>
<organism evidence="2 3">
    <name type="scientific">Pontibacter cellulosilyticus</name>
    <dbReference type="NCBI Taxonomy" id="1720253"/>
    <lineage>
        <taxon>Bacteria</taxon>
        <taxon>Pseudomonadati</taxon>
        <taxon>Bacteroidota</taxon>
        <taxon>Cytophagia</taxon>
        <taxon>Cytophagales</taxon>
        <taxon>Hymenobacteraceae</taxon>
        <taxon>Pontibacter</taxon>
    </lineage>
</organism>
<gene>
    <name evidence="2" type="ORF">H8S84_12430</name>
</gene>
<evidence type="ECO:0000313" key="3">
    <source>
        <dbReference type="Proteomes" id="UP000603640"/>
    </source>
</evidence>
<proteinExistence type="predicted"/>
<keyword evidence="1" id="KW-0812">Transmembrane</keyword>
<accession>A0A923N8E2</accession>
<protein>
    <submittedName>
        <fullName evidence="2">Uncharacterized protein</fullName>
    </submittedName>
</protein>
<dbReference type="AlphaFoldDB" id="A0A923N8E2"/>
<keyword evidence="3" id="KW-1185">Reference proteome</keyword>
<sequence>MKIRLNLKYVLAFLLLTMLAGLSHEMVHHVAGAAICGCWGYKTFNSFVLCSSCDGNPNSFWATVAGPAFTFGLMWFGWYKLRKPDNRNRQLGFALIFANFPINRIMFAFMGYNDEQWVARQLYGDSQIAFWITIILILICTVPPLTAAFLQIENRRRWLWFLGFFTLPFVFVILFAGLFLEEYLLLKLKFLSEPIVGIPYLLLLVEVLCLLGYSLTKKYLYTPPEVAVTEAQPQVASIN</sequence>
<reference evidence="2" key="1">
    <citation type="submission" date="2020-08" db="EMBL/GenBank/DDBJ databases">
        <title>Pontibacter sp. SD6 16S ribosomal RNA gene Genome sequencing and assembly.</title>
        <authorList>
            <person name="Kang M."/>
        </authorList>
    </citation>
    <scope>NUCLEOTIDE SEQUENCE</scope>
    <source>
        <strain evidence="2">SD6</strain>
    </source>
</reference>
<feature type="transmembrane region" description="Helical" evidence="1">
    <location>
        <begin position="91"/>
        <end position="112"/>
    </location>
</feature>
<comment type="caution">
    <text evidence="2">The sequence shown here is derived from an EMBL/GenBank/DDBJ whole genome shotgun (WGS) entry which is preliminary data.</text>
</comment>
<name>A0A923N8E2_9BACT</name>
<feature type="transmembrane region" description="Helical" evidence="1">
    <location>
        <begin position="159"/>
        <end position="180"/>
    </location>
</feature>
<dbReference type="EMBL" id="JACRVF010000003">
    <property type="protein sequence ID" value="MBC5993644.1"/>
    <property type="molecule type" value="Genomic_DNA"/>
</dbReference>
<feature type="transmembrane region" description="Helical" evidence="1">
    <location>
        <begin position="195"/>
        <end position="215"/>
    </location>
</feature>
<feature type="transmembrane region" description="Helical" evidence="1">
    <location>
        <begin position="59"/>
        <end position="79"/>
    </location>
</feature>
<dbReference type="RefSeq" id="WP_187067659.1">
    <property type="nucleotide sequence ID" value="NZ_JACRVF010000003.1"/>
</dbReference>
<keyword evidence="1" id="KW-0472">Membrane</keyword>